<evidence type="ECO:0000256" key="9">
    <source>
        <dbReference type="ARBA" id="ARBA00023180"/>
    </source>
</evidence>
<dbReference type="Pfam" id="PF03360">
    <property type="entry name" value="Glyco_transf_43"/>
    <property type="match status" value="1"/>
</dbReference>
<keyword evidence="5" id="KW-0812">Transmembrane</keyword>
<evidence type="ECO:0000256" key="3">
    <source>
        <dbReference type="ARBA" id="ARBA00012641"/>
    </source>
</evidence>
<evidence type="ECO:0000256" key="2">
    <source>
        <dbReference type="ARBA" id="ARBA00007706"/>
    </source>
</evidence>
<dbReference type="InterPro" id="IPR005027">
    <property type="entry name" value="Glyco_trans_43"/>
</dbReference>
<evidence type="ECO:0000256" key="6">
    <source>
        <dbReference type="ARBA" id="ARBA00022968"/>
    </source>
</evidence>
<evidence type="ECO:0000256" key="11">
    <source>
        <dbReference type="RuleBase" id="RU363127"/>
    </source>
</evidence>
<gene>
    <name evidence="13" type="primary">Necator_chrII.g7181</name>
    <name evidence="13" type="ORF">RB195_019388</name>
</gene>
<comment type="similarity">
    <text evidence="2 11">Belongs to the glycosyltransferase 43 family.</text>
</comment>
<comment type="cofactor">
    <cofactor evidence="11">
        <name>Mn(2+)</name>
        <dbReference type="ChEBI" id="CHEBI:29035"/>
    </cofactor>
</comment>
<sequence length="461" mass="51472">MASKSRVFEYEDANGATMEGVLYLPLKAHGPRELPAVLVLHAFGGCGDFECGRAETLANLGFAALAVDVYGKGKRGRNVEENFALMKPLVNDRTGILKTRLLAAFDEVRKLEEVNPGLVGAIGYCFGGLCALDLARYNVGLKAAVSFHGTLSPLPDTELTTTSTSMQVHHGDGDIHIKMPISEFMEEMRSRKADWMFTSYGKAEHGFTEPRIGELGHPGVSYNKEADTRSWQAAVAFLNERLQQQSACVVEGKGWAGMKDISPRVELVSVRSPHREYQFSIVLGEIYRVINGRGWTHRNLALQYVRENYDRNFDAVLYFADDDNSYDVRLFNNYIRNVSRIGVWAVGLVGGAWVEAPHVSAKGKVIAWDVMFAPNRPFATDMAGFAINTKELFRARNATFNAHCAKNYKQGPESCFLSQFGFTKQHLEPFGYKEYPKEILVWHTKTSKSKTRGPKRGYAIE</sequence>
<dbReference type="EMBL" id="JAVFWL010000002">
    <property type="protein sequence ID" value="KAK6736655.1"/>
    <property type="molecule type" value="Genomic_DNA"/>
</dbReference>
<comment type="caution">
    <text evidence="13">The sequence shown here is derived from an EMBL/GenBank/DDBJ whole genome shotgun (WGS) entry which is preliminary data.</text>
</comment>
<name>A0ABR1CFN0_NECAM</name>
<dbReference type="InterPro" id="IPR002925">
    <property type="entry name" value="Dienelactn_hydro"/>
</dbReference>
<evidence type="ECO:0000256" key="7">
    <source>
        <dbReference type="ARBA" id="ARBA00022989"/>
    </source>
</evidence>
<protein>
    <recommendedName>
        <fullName evidence="3 11">Galactosylgalactosylxylosylprotein 3-beta-glucuronosyltransferase</fullName>
        <ecNumber evidence="3 11">2.4.1.135</ecNumber>
    </recommendedName>
</protein>
<keyword evidence="11" id="KW-0464">Manganese</keyword>
<reference evidence="13 14" key="1">
    <citation type="submission" date="2023-08" db="EMBL/GenBank/DDBJ databases">
        <title>A Necator americanus chromosomal reference genome.</title>
        <authorList>
            <person name="Ilik V."/>
            <person name="Petrzelkova K.J."/>
            <person name="Pardy F."/>
            <person name="Fuh T."/>
            <person name="Niatou-Singa F.S."/>
            <person name="Gouil Q."/>
            <person name="Baker L."/>
            <person name="Ritchie M.E."/>
            <person name="Jex A.R."/>
            <person name="Gazzola D."/>
            <person name="Li H."/>
            <person name="Toshio Fujiwara R."/>
            <person name="Zhan B."/>
            <person name="Aroian R.V."/>
            <person name="Pafco B."/>
            <person name="Schwarz E.M."/>
        </authorList>
    </citation>
    <scope>NUCLEOTIDE SEQUENCE [LARGE SCALE GENOMIC DNA]</scope>
    <source>
        <strain evidence="13 14">Aroian</strain>
        <tissue evidence="13">Whole animal</tissue>
    </source>
</reference>
<dbReference type="PANTHER" id="PTHR22946">
    <property type="entry name" value="DIENELACTONE HYDROLASE DOMAIN-CONTAINING PROTEIN-RELATED"/>
    <property type="match status" value="1"/>
</dbReference>
<dbReference type="SUPFAM" id="SSF53474">
    <property type="entry name" value="alpha/beta-Hydrolases"/>
    <property type="match status" value="1"/>
</dbReference>
<proteinExistence type="inferred from homology"/>
<dbReference type="SUPFAM" id="SSF53448">
    <property type="entry name" value="Nucleotide-diphospho-sugar transferases"/>
    <property type="match status" value="1"/>
</dbReference>
<dbReference type="InterPro" id="IPR050261">
    <property type="entry name" value="FrsA_esterase"/>
</dbReference>
<dbReference type="InterPro" id="IPR029058">
    <property type="entry name" value="AB_hydrolase_fold"/>
</dbReference>
<dbReference type="EC" id="2.4.1.135" evidence="3 11"/>
<keyword evidence="6 11" id="KW-0735">Signal-anchor</keyword>
<keyword evidence="11" id="KW-0479">Metal-binding</keyword>
<dbReference type="Pfam" id="PF01738">
    <property type="entry name" value="DLH"/>
    <property type="match status" value="1"/>
</dbReference>
<dbReference type="InterPro" id="IPR029044">
    <property type="entry name" value="Nucleotide-diphossugar_trans"/>
</dbReference>
<evidence type="ECO:0000313" key="13">
    <source>
        <dbReference type="EMBL" id="KAK6736655.1"/>
    </source>
</evidence>
<keyword evidence="4 11" id="KW-0808">Transferase</keyword>
<evidence type="ECO:0000313" key="14">
    <source>
        <dbReference type="Proteomes" id="UP001303046"/>
    </source>
</evidence>
<evidence type="ECO:0000256" key="5">
    <source>
        <dbReference type="ARBA" id="ARBA00022692"/>
    </source>
</evidence>
<evidence type="ECO:0000256" key="8">
    <source>
        <dbReference type="ARBA" id="ARBA00023136"/>
    </source>
</evidence>
<comment type="catalytic activity">
    <reaction evidence="10 11">
        <text>3-O-(beta-D-galactosyl-(1-&gt;3)-beta-D-galactosyl-(1-&gt;4)-beta-D-xylosyl)-L-seryl-[protein] + UDP-alpha-D-glucuronate = 3-O-(beta-D-GlcA-(1-&gt;3)-beta-D-Gal-(1-&gt;3)-beta-D-Gal-(1-&gt;4)-beta-D-Xyl)-L-seryl-[protein] + UDP + H(+)</text>
        <dbReference type="Rhea" id="RHEA:24168"/>
        <dbReference type="Rhea" id="RHEA-COMP:12571"/>
        <dbReference type="Rhea" id="RHEA-COMP:12573"/>
        <dbReference type="ChEBI" id="CHEBI:15378"/>
        <dbReference type="ChEBI" id="CHEBI:58052"/>
        <dbReference type="ChEBI" id="CHEBI:58223"/>
        <dbReference type="ChEBI" id="CHEBI:132090"/>
        <dbReference type="ChEBI" id="CHEBI:132093"/>
        <dbReference type="EC" id="2.4.1.135"/>
    </reaction>
</comment>
<keyword evidence="7" id="KW-1133">Transmembrane helix</keyword>
<keyword evidence="14" id="KW-1185">Reference proteome</keyword>
<evidence type="ECO:0000256" key="1">
    <source>
        <dbReference type="ARBA" id="ARBA00004606"/>
    </source>
</evidence>
<dbReference type="PANTHER" id="PTHR22946:SF0">
    <property type="entry name" value="DIENELACTONE HYDROLASE DOMAIN-CONTAINING PROTEIN"/>
    <property type="match status" value="1"/>
</dbReference>
<keyword evidence="9" id="KW-0325">Glycoprotein</keyword>
<keyword evidence="8" id="KW-0472">Membrane</keyword>
<evidence type="ECO:0000259" key="12">
    <source>
        <dbReference type="Pfam" id="PF01738"/>
    </source>
</evidence>
<evidence type="ECO:0000256" key="4">
    <source>
        <dbReference type="ARBA" id="ARBA00022679"/>
    </source>
</evidence>
<accession>A0ABR1CFN0</accession>
<evidence type="ECO:0000256" key="10">
    <source>
        <dbReference type="ARBA" id="ARBA00047979"/>
    </source>
</evidence>
<organism evidence="13 14">
    <name type="scientific">Necator americanus</name>
    <name type="common">Human hookworm</name>
    <dbReference type="NCBI Taxonomy" id="51031"/>
    <lineage>
        <taxon>Eukaryota</taxon>
        <taxon>Metazoa</taxon>
        <taxon>Ecdysozoa</taxon>
        <taxon>Nematoda</taxon>
        <taxon>Chromadorea</taxon>
        <taxon>Rhabditida</taxon>
        <taxon>Rhabditina</taxon>
        <taxon>Rhabditomorpha</taxon>
        <taxon>Strongyloidea</taxon>
        <taxon>Ancylostomatidae</taxon>
        <taxon>Bunostominae</taxon>
        <taxon>Necator</taxon>
    </lineage>
</organism>
<comment type="subcellular location">
    <subcellularLocation>
        <location evidence="11">Golgi apparatus membrane</location>
        <topology evidence="11">Single-pass type II membrane protein</topology>
    </subcellularLocation>
    <subcellularLocation>
        <location evidence="1">Membrane</location>
        <topology evidence="1">Single-pass type II membrane protein</topology>
    </subcellularLocation>
</comment>
<feature type="domain" description="Dienelactone hydrolase" evidence="12">
    <location>
        <begin position="19"/>
        <end position="240"/>
    </location>
</feature>
<dbReference type="Proteomes" id="UP001303046">
    <property type="component" value="Unassembled WGS sequence"/>
</dbReference>
<keyword evidence="11" id="KW-0333">Golgi apparatus</keyword>
<comment type="pathway">
    <text evidence="11">Protein modification; protein glycosylation.</text>
</comment>
<dbReference type="Gene3D" id="3.90.550.10">
    <property type="entry name" value="Spore Coat Polysaccharide Biosynthesis Protein SpsA, Chain A"/>
    <property type="match status" value="1"/>
</dbReference>
<dbReference type="Gene3D" id="3.40.50.1820">
    <property type="entry name" value="alpha/beta hydrolase"/>
    <property type="match status" value="1"/>
</dbReference>